<dbReference type="AlphaFoldDB" id="A0A0Q0UKG5"/>
<sequence length="246" mass="27575">MHNKWYWTFKYILFGPFLRVWNRPEIEGLENIPTKGSALLASSHQSVMDSFFFPLMCPRQITFPAKSEYFTTPGVVGRMQSWFFTSVGQVAVNRNEAGAAETMNKAAQKVFDRGDLFGVYPEGTRSPDGRIYRGRTGMARIALATGEKIIPVGMIGSRDANPIGSWLLRPKKVRMKVGKPIDPIAYVKEQGLEPDSQEAVRVLTDHVMHTLVELTGYEYVDMYASEVKKSLEAGHGYPRGAEPSFS</sequence>
<keyword evidence="2 4" id="KW-0012">Acyltransferase</keyword>
<dbReference type="SUPFAM" id="SSF69593">
    <property type="entry name" value="Glycerol-3-phosphate (1)-acyltransferase"/>
    <property type="match status" value="1"/>
</dbReference>
<dbReference type="Pfam" id="PF01553">
    <property type="entry name" value="Acyltransferase"/>
    <property type="match status" value="1"/>
</dbReference>
<dbReference type="SMART" id="SM00563">
    <property type="entry name" value="PlsC"/>
    <property type="match status" value="1"/>
</dbReference>
<comment type="caution">
    <text evidence="4">The sequence shown here is derived from an EMBL/GenBank/DDBJ whole genome shotgun (WGS) entry which is preliminary data.</text>
</comment>
<keyword evidence="5" id="KW-1185">Reference proteome</keyword>
<dbReference type="RefSeq" id="WP_055177055.1">
    <property type="nucleotide sequence ID" value="NZ_JAUSQY010000001.1"/>
</dbReference>
<evidence type="ECO:0000256" key="1">
    <source>
        <dbReference type="ARBA" id="ARBA00022679"/>
    </source>
</evidence>
<dbReference type="CDD" id="cd07989">
    <property type="entry name" value="LPLAT_AGPAT-like"/>
    <property type="match status" value="1"/>
</dbReference>
<accession>A0A0Q0UKG5</accession>
<gene>
    <name evidence="4" type="ORF">Clow_00987</name>
</gene>
<feature type="domain" description="Phospholipid/glycerol acyltransferase" evidence="3">
    <location>
        <begin position="38"/>
        <end position="157"/>
    </location>
</feature>
<dbReference type="STRING" id="1544413.Clow_00987"/>
<protein>
    <submittedName>
        <fullName evidence="4">2-acyl-glycerophospho-ethanolamine acyltransferase</fullName>
    </submittedName>
</protein>
<evidence type="ECO:0000256" key="2">
    <source>
        <dbReference type="ARBA" id="ARBA00023315"/>
    </source>
</evidence>
<reference evidence="4 5" key="1">
    <citation type="submission" date="2015-10" db="EMBL/GenBank/DDBJ databases">
        <title>Corynebacteirum lowii and Corynebacterium oculi species nova, derived from human clinical disease and and emended description of Corynebacterium mastiditis.</title>
        <authorList>
            <person name="Bernard K."/>
            <person name="Pacheco A.L."/>
            <person name="Mcdougall C."/>
            <person name="Burtx T."/>
            <person name="Weibe D."/>
            <person name="Tyler S."/>
            <person name="Olson A.B."/>
            <person name="Cnockaert M."/>
            <person name="Eguchi H."/>
            <person name="Kuwahara T."/>
            <person name="Nakayama-Imaohji H."/>
            <person name="Boudewijins M."/>
            <person name="Van Hoecke F."/>
            <person name="Bernier A.-M."/>
            <person name="Vandamme P."/>
        </authorList>
    </citation>
    <scope>NUCLEOTIDE SEQUENCE [LARGE SCALE GENOMIC DNA]</scope>
    <source>
        <strain evidence="4 5">NML 130206</strain>
    </source>
</reference>
<dbReference type="EMBL" id="LKEV01000002">
    <property type="protein sequence ID" value="KQB86779.1"/>
    <property type="molecule type" value="Genomic_DNA"/>
</dbReference>
<evidence type="ECO:0000313" key="5">
    <source>
        <dbReference type="Proteomes" id="UP000050488"/>
    </source>
</evidence>
<evidence type="ECO:0000313" key="4">
    <source>
        <dbReference type="EMBL" id="KQB86779.1"/>
    </source>
</evidence>
<dbReference type="Proteomes" id="UP000050488">
    <property type="component" value="Unassembled WGS sequence"/>
</dbReference>
<organism evidence="4 5">
    <name type="scientific">Corynebacterium lowii</name>
    <dbReference type="NCBI Taxonomy" id="1544413"/>
    <lineage>
        <taxon>Bacteria</taxon>
        <taxon>Bacillati</taxon>
        <taxon>Actinomycetota</taxon>
        <taxon>Actinomycetes</taxon>
        <taxon>Mycobacteriales</taxon>
        <taxon>Corynebacteriaceae</taxon>
        <taxon>Corynebacterium</taxon>
    </lineage>
</organism>
<dbReference type="GO" id="GO:0003841">
    <property type="term" value="F:1-acylglycerol-3-phosphate O-acyltransferase activity"/>
    <property type="evidence" value="ECO:0007669"/>
    <property type="project" value="TreeGrafter"/>
</dbReference>
<dbReference type="PANTHER" id="PTHR10434">
    <property type="entry name" value="1-ACYL-SN-GLYCEROL-3-PHOSPHATE ACYLTRANSFERASE"/>
    <property type="match status" value="1"/>
</dbReference>
<evidence type="ECO:0000259" key="3">
    <source>
        <dbReference type="SMART" id="SM00563"/>
    </source>
</evidence>
<dbReference type="GO" id="GO:0005886">
    <property type="term" value="C:plasma membrane"/>
    <property type="evidence" value="ECO:0007669"/>
    <property type="project" value="TreeGrafter"/>
</dbReference>
<proteinExistence type="predicted"/>
<dbReference type="OrthoDB" id="9808424at2"/>
<dbReference type="InterPro" id="IPR002123">
    <property type="entry name" value="Plipid/glycerol_acylTrfase"/>
</dbReference>
<dbReference type="PATRIC" id="fig|1544413.3.peg.991"/>
<dbReference type="PANTHER" id="PTHR10434:SF11">
    <property type="entry name" value="1-ACYL-SN-GLYCEROL-3-PHOSPHATE ACYLTRANSFERASE"/>
    <property type="match status" value="1"/>
</dbReference>
<name>A0A0Q0UKG5_9CORY</name>
<keyword evidence="1 4" id="KW-0808">Transferase</keyword>
<dbReference type="GO" id="GO:0006654">
    <property type="term" value="P:phosphatidic acid biosynthetic process"/>
    <property type="evidence" value="ECO:0007669"/>
    <property type="project" value="TreeGrafter"/>
</dbReference>